<evidence type="ECO:0000313" key="2">
    <source>
        <dbReference type="Proteomes" id="UP000260351"/>
    </source>
</evidence>
<accession>A0A3E1K5F2</accession>
<organism evidence="1 2">
    <name type="scientific">Wenzhouxiangella sediminis</name>
    <dbReference type="NCBI Taxonomy" id="1792836"/>
    <lineage>
        <taxon>Bacteria</taxon>
        <taxon>Pseudomonadati</taxon>
        <taxon>Pseudomonadota</taxon>
        <taxon>Gammaproteobacteria</taxon>
        <taxon>Chromatiales</taxon>
        <taxon>Wenzhouxiangellaceae</taxon>
        <taxon>Wenzhouxiangella</taxon>
    </lineage>
</organism>
<sequence length="72" mass="7400">MAVFSGVVAACGGQAAGLAHQRSAEYSRGEGKLSIPCLEGRESMAIRILKAVLVVCVALQASFRDRGSSACS</sequence>
<keyword evidence="2" id="KW-1185">Reference proteome</keyword>
<dbReference type="EMBL" id="QUZK01000052">
    <property type="protein sequence ID" value="RFF29160.1"/>
    <property type="molecule type" value="Genomic_DNA"/>
</dbReference>
<gene>
    <name evidence="1" type="ORF">DZC52_15020</name>
</gene>
<protein>
    <submittedName>
        <fullName evidence="1">Uncharacterized protein</fullName>
    </submittedName>
</protein>
<dbReference type="AlphaFoldDB" id="A0A3E1K5F2"/>
<dbReference type="Proteomes" id="UP000260351">
    <property type="component" value="Unassembled WGS sequence"/>
</dbReference>
<reference evidence="1 2" key="1">
    <citation type="submission" date="2018-08" db="EMBL/GenBank/DDBJ databases">
        <title>Wenzhouxiangella salilacus sp. nov., a novel bacterium isolated from a saline lake in Xinjiang Province, China.</title>
        <authorList>
            <person name="Han S."/>
        </authorList>
    </citation>
    <scope>NUCLEOTIDE SEQUENCE [LARGE SCALE GENOMIC DNA]</scope>
    <source>
        <strain evidence="1 2">XDB06</strain>
    </source>
</reference>
<proteinExistence type="predicted"/>
<name>A0A3E1K5F2_9GAMM</name>
<comment type="caution">
    <text evidence="1">The sequence shown here is derived from an EMBL/GenBank/DDBJ whole genome shotgun (WGS) entry which is preliminary data.</text>
</comment>
<evidence type="ECO:0000313" key="1">
    <source>
        <dbReference type="EMBL" id="RFF29160.1"/>
    </source>
</evidence>